<keyword evidence="3" id="KW-1185">Reference proteome</keyword>
<comment type="caution">
    <text evidence="2">The sequence shown here is derived from an EMBL/GenBank/DDBJ whole genome shotgun (WGS) entry which is preliminary data.</text>
</comment>
<sequence>MNRDEIEKKRERGRGLMPKRTSVTSGRKVVGVVIHTGRGRARLRRNINKYISFRSPEEPVGGPGRARAGNLWRS</sequence>
<evidence type="ECO:0000313" key="2">
    <source>
        <dbReference type="EMBL" id="GBP35371.1"/>
    </source>
</evidence>
<dbReference type="EMBL" id="BGZK01000302">
    <property type="protein sequence ID" value="GBP35371.1"/>
    <property type="molecule type" value="Genomic_DNA"/>
</dbReference>
<dbReference type="AlphaFoldDB" id="A0A4C1V962"/>
<feature type="region of interest" description="Disordered" evidence="1">
    <location>
        <begin position="1"/>
        <end position="24"/>
    </location>
</feature>
<feature type="compositionally biased region" description="Basic and acidic residues" evidence="1">
    <location>
        <begin position="1"/>
        <end position="14"/>
    </location>
</feature>
<accession>A0A4C1V962</accession>
<proteinExistence type="predicted"/>
<protein>
    <submittedName>
        <fullName evidence="2">Uncharacterized protein</fullName>
    </submittedName>
</protein>
<reference evidence="2 3" key="1">
    <citation type="journal article" date="2019" name="Commun. Biol.">
        <title>The bagworm genome reveals a unique fibroin gene that provides high tensile strength.</title>
        <authorList>
            <person name="Kono N."/>
            <person name="Nakamura H."/>
            <person name="Ohtoshi R."/>
            <person name="Tomita M."/>
            <person name="Numata K."/>
            <person name="Arakawa K."/>
        </authorList>
    </citation>
    <scope>NUCLEOTIDE SEQUENCE [LARGE SCALE GENOMIC DNA]</scope>
</reference>
<dbReference type="Proteomes" id="UP000299102">
    <property type="component" value="Unassembled WGS sequence"/>
</dbReference>
<name>A0A4C1V962_EUMVA</name>
<evidence type="ECO:0000256" key="1">
    <source>
        <dbReference type="SAM" id="MobiDB-lite"/>
    </source>
</evidence>
<organism evidence="2 3">
    <name type="scientific">Eumeta variegata</name>
    <name type="common">Bagworm moth</name>
    <name type="synonym">Eumeta japonica</name>
    <dbReference type="NCBI Taxonomy" id="151549"/>
    <lineage>
        <taxon>Eukaryota</taxon>
        <taxon>Metazoa</taxon>
        <taxon>Ecdysozoa</taxon>
        <taxon>Arthropoda</taxon>
        <taxon>Hexapoda</taxon>
        <taxon>Insecta</taxon>
        <taxon>Pterygota</taxon>
        <taxon>Neoptera</taxon>
        <taxon>Endopterygota</taxon>
        <taxon>Lepidoptera</taxon>
        <taxon>Glossata</taxon>
        <taxon>Ditrysia</taxon>
        <taxon>Tineoidea</taxon>
        <taxon>Psychidae</taxon>
        <taxon>Oiketicinae</taxon>
        <taxon>Eumeta</taxon>
    </lineage>
</organism>
<evidence type="ECO:0000313" key="3">
    <source>
        <dbReference type="Proteomes" id="UP000299102"/>
    </source>
</evidence>
<gene>
    <name evidence="2" type="ORF">EVAR_20744_1</name>
</gene>